<dbReference type="Pfam" id="PF02911">
    <property type="entry name" value="Formyl_trans_C"/>
    <property type="match status" value="1"/>
</dbReference>
<dbReference type="InterPro" id="IPR001555">
    <property type="entry name" value="GART_AS"/>
</dbReference>
<evidence type="ECO:0000256" key="4">
    <source>
        <dbReference type="ARBA" id="ARBA00016014"/>
    </source>
</evidence>
<evidence type="ECO:0000256" key="3">
    <source>
        <dbReference type="ARBA" id="ARBA00012261"/>
    </source>
</evidence>
<reference evidence="11" key="1">
    <citation type="submission" date="2021-03" db="EMBL/GenBank/DDBJ databases">
        <title>novel species isolated from a fishpond in China.</title>
        <authorList>
            <person name="Lu H."/>
            <person name="Cai Z."/>
        </authorList>
    </citation>
    <scope>NUCLEOTIDE SEQUENCE</scope>
    <source>
        <strain evidence="11">JCM 30855</strain>
    </source>
</reference>
<dbReference type="InterPro" id="IPR041711">
    <property type="entry name" value="Met-tRNA-FMT_N"/>
</dbReference>
<organism evidence="11 12">
    <name type="scientific">Bowmanella dokdonensis</name>
    <dbReference type="NCBI Taxonomy" id="751969"/>
    <lineage>
        <taxon>Bacteria</taxon>
        <taxon>Pseudomonadati</taxon>
        <taxon>Pseudomonadota</taxon>
        <taxon>Gammaproteobacteria</taxon>
        <taxon>Alteromonadales</taxon>
        <taxon>Alteromonadaceae</taxon>
        <taxon>Bowmanella</taxon>
    </lineage>
</organism>
<dbReference type="InterPro" id="IPR005793">
    <property type="entry name" value="Formyl_trans_C"/>
</dbReference>
<gene>
    <name evidence="8 11" type="primary">fmt</name>
    <name evidence="11" type="ORF">J0A66_11725</name>
</gene>
<evidence type="ECO:0000313" key="11">
    <source>
        <dbReference type="EMBL" id="MBN7825896.1"/>
    </source>
</evidence>
<dbReference type="Gene3D" id="3.10.25.10">
    <property type="entry name" value="Formyl transferase, C-terminal domain"/>
    <property type="match status" value="1"/>
</dbReference>
<evidence type="ECO:0000313" key="12">
    <source>
        <dbReference type="Proteomes" id="UP000664654"/>
    </source>
</evidence>
<dbReference type="EMBL" id="JAFKCV010000005">
    <property type="protein sequence ID" value="MBN7825896.1"/>
    <property type="molecule type" value="Genomic_DNA"/>
</dbReference>
<evidence type="ECO:0000259" key="10">
    <source>
        <dbReference type="Pfam" id="PF02911"/>
    </source>
</evidence>
<name>A0A939DQ64_9ALTE</name>
<dbReference type="NCBIfam" id="TIGR00460">
    <property type="entry name" value="fmt"/>
    <property type="match status" value="1"/>
</dbReference>
<dbReference type="GO" id="GO:0004479">
    <property type="term" value="F:methionyl-tRNA formyltransferase activity"/>
    <property type="evidence" value="ECO:0007669"/>
    <property type="project" value="UniProtKB-UniRule"/>
</dbReference>
<dbReference type="CDD" id="cd08646">
    <property type="entry name" value="FMT_core_Met-tRNA-FMT_N"/>
    <property type="match status" value="1"/>
</dbReference>
<dbReference type="InterPro" id="IPR005794">
    <property type="entry name" value="Fmt"/>
</dbReference>
<feature type="domain" description="Formyl transferase N-terminal" evidence="9">
    <location>
        <begin position="1"/>
        <end position="179"/>
    </location>
</feature>
<comment type="function">
    <text evidence="1 8">Attaches a formyl group to the free amino group of methionyl-tRNA(fMet). The formyl group appears to play a dual role in the initiator identity of N-formylmethionyl-tRNA by promoting its recognition by IF2 and preventing the misappropriation of this tRNA by the elongation apparatus.</text>
</comment>
<keyword evidence="12" id="KW-1185">Reference proteome</keyword>
<dbReference type="GO" id="GO:0005829">
    <property type="term" value="C:cytosol"/>
    <property type="evidence" value="ECO:0007669"/>
    <property type="project" value="TreeGrafter"/>
</dbReference>
<dbReference type="PROSITE" id="PS00373">
    <property type="entry name" value="GART"/>
    <property type="match status" value="1"/>
</dbReference>
<dbReference type="HAMAP" id="MF_00182">
    <property type="entry name" value="Formyl_trans"/>
    <property type="match status" value="1"/>
</dbReference>
<dbReference type="AlphaFoldDB" id="A0A939DQ64"/>
<keyword evidence="6 8" id="KW-0648">Protein biosynthesis</keyword>
<accession>A0A939DQ64</accession>
<dbReference type="FunFam" id="3.40.50.170:FF:000003">
    <property type="entry name" value="Methionyl-tRNA formyltransferase"/>
    <property type="match status" value="1"/>
</dbReference>
<dbReference type="InterPro" id="IPR036477">
    <property type="entry name" value="Formyl_transf_N_sf"/>
</dbReference>
<evidence type="ECO:0000256" key="8">
    <source>
        <dbReference type="HAMAP-Rule" id="MF_00182"/>
    </source>
</evidence>
<dbReference type="PANTHER" id="PTHR11138">
    <property type="entry name" value="METHIONYL-TRNA FORMYLTRANSFERASE"/>
    <property type="match status" value="1"/>
</dbReference>
<dbReference type="InterPro" id="IPR044135">
    <property type="entry name" value="Met-tRNA-FMT_C"/>
</dbReference>
<dbReference type="InterPro" id="IPR037022">
    <property type="entry name" value="Formyl_trans_C_sf"/>
</dbReference>
<protein>
    <recommendedName>
        <fullName evidence="4 8">Methionyl-tRNA formyltransferase</fullName>
        <ecNumber evidence="3 8">2.1.2.9</ecNumber>
    </recommendedName>
</protein>
<dbReference type="InterPro" id="IPR011034">
    <property type="entry name" value="Formyl_transferase-like_C_sf"/>
</dbReference>
<evidence type="ECO:0000259" key="9">
    <source>
        <dbReference type="Pfam" id="PF00551"/>
    </source>
</evidence>
<dbReference type="CDD" id="cd08704">
    <property type="entry name" value="Met_tRNA_FMT_C"/>
    <property type="match status" value="1"/>
</dbReference>
<dbReference type="SUPFAM" id="SSF50486">
    <property type="entry name" value="FMT C-terminal domain-like"/>
    <property type="match status" value="1"/>
</dbReference>
<comment type="similarity">
    <text evidence="2 8">Belongs to the Fmt family.</text>
</comment>
<evidence type="ECO:0000256" key="2">
    <source>
        <dbReference type="ARBA" id="ARBA00010699"/>
    </source>
</evidence>
<dbReference type="SUPFAM" id="SSF53328">
    <property type="entry name" value="Formyltransferase"/>
    <property type="match status" value="1"/>
</dbReference>
<dbReference type="Proteomes" id="UP000664654">
    <property type="component" value="Unassembled WGS sequence"/>
</dbReference>
<dbReference type="RefSeq" id="WP_206573999.1">
    <property type="nucleotide sequence ID" value="NZ_JAFKCV010000005.1"/>
</dbReference>
<dbReference type="InterPro" id="IPR002376">
    <property type="entry name" value="Formyl_transf_N"/>
</dbReference>
<sequence length="307" mass="33436">MRIVFAGTPDFAARHLQALLTSHHEVLAVYTQPDRPAGRGKKLQASAVKQLAESHSLPVYQPASLKTEAAQQGLARLKPDLMIVVAYGLILPQTVLDIPSMGCLNVHGSLLPRWRGAAPIQRSIWAGDEETGVTIMQMDKGLDTGAMLYKASVPIETTDTSASLYEKLAKVGPRALLHTLDQFDKLVPITQDDNQASYAEKLTKEEARIDWQQSAEQLQRNVRAFNPWPVAYFELDGQPIKAWQASVSAGSGQPGEILSADKSGIVVATGQKALCLEVVQLPGKKAMPVADILNARKELFKVGRQLN</sequence>
<feature type="domain" description="Formyl transferase C-terminal" evidence="10">
    <location>
        <begin position="201"/>
        <end position="295"/>
    </location>
</feature>
<comment type="catalytic activity">
    <reaction evidence="7 8">
        <text>L-methionyl-tRNA(fMet) + (6R)-10-formyltetrahydrofolate = N-formyl-L-methionyl-tRNA(fMet) + (6S)-5,6,7,8-tetrahydrofolate + H(+)</text>
        <dbReference type="Rhea" id="RHEA:24380"/>
        <dbReference type="Rhea" id="RHEA-COMP:9952"/>
        <dbReference type="Rhea" id="RHEA-COMP:9953"/>
        <dbReference type="ChEBI" id="CHEBI:15378"/>
        <dbReference type="ChEBI" id="CHEBI:57453"/>
        <dbReference type="ChEBI" id="CHEBI:78530"/>
        <dbReference type="ChEBI" id="CHEBI:78844"/>
        <dbReference type="ChEBI" id="CHEBI:195366"/>
        <dbReference type="EC" id="2.1.2.9"/>
    </reaction>
</comment>
<dbReference type="FunFam" id="3.40.50.12230:FF:000001">
    <property type="entry name" value="Methionyl-tRNA formyltransferase"/>
    <property type="match status" value="1"/>
</dbReference>
<keyword evidence="5 8" id="KW-0808">Transferase</keyword>
<dbReference type="EC" id="2.1.2.9" evidence="3 8"/>
<evidence type="ECO:0000256" key="7">
    <source>
        <dbReference type="ARBA" id="ARBA00048558"/>
    </source>
</evidence>
<dbReference type="Pfam" id="PF00551">
    <property type="entry name" value="Formyl_trans_N"/>
    <property type="match status" value="1"/>
</dbReference>
<proteinExistence type="inferred from homology"/>
<evidence type="ECO:0000256" key="5">
    <source>
        <dbReference type="ARBA" id="ARBA00022679"/>
    </source>
</evidence>
<evidence type="ECO:0000256" key="1">
    <source>
        <dbReference type="ARBA" id="ARBA00002606"/>
    </source>
</evidence>
<evidence type="ECO:0000256" key="6">
    <source>
        <dbReference type="ARBA" id="ARBA00022917"/>
    </source>
</evidence>
<dbReference type="Gene3D" id="3.40.50.170">
    <property type="entry name" value="Formyl transferase, N-terminal domain"/>
    <property type="match status" value="1"/>
</dbReference>
<comment type="caution">
    <text evidence="11">The sequence shown here is derived from an EMBL/GenBank/DDBJ whole genome shotgun (WGS) entry which is preliminary data.</text>
</comment>
<dbReference type="PANTHER" id="PTHR11138:SF5">
    <property type="entry name" value="METHIONYL-TRNA FORMYLTRANSFERASE, MITOCHONDRIAL"/>
    <property type="match status" value="1"/>
</dbReference>
<feature type="binding site" evidence="8">
    <location>
        <begin position="109"/>
        <end position="112"/>
    </location>
    <ligand>
        <name>(6S)-5,6,7,8-tetrahydrofolate</name>
        <dbReference type="ChEBI" id="CHEBI:57453"/>
    </ligand>
</feature>